<dbReference type="FunFam" id="2.120.10.30:FF:000007">
    <property type="entry name" value="Putative tripartite motif-containing protein 2"/>
    <property type="match status" value="1"/>
</dbReference>
<dbReference type="Ensembl" id="ENSNFUT00015048012.1">
    <property type="protein sequence ID" value="ENSNFUP00015045997.1"/>
    <property type="gene ID" value="ENSNFUG00015021834.1"/>
</dbReference>
<dbReference type="InterPro" id="IPR013783">
    <property type="entry name" value="Ig-like_fold"/>
</dbReference>
<feature type="repeat" description="Filamin" evidence="18">
    <location>
        <begin position="326"/>
        <end position="427"/>
    </location>
</feature>
<sequence length="750" mass="81681">LSAGFRMASEGSTIPSPVVCQIDKQFLICSICLDRYENPKVLPCLHTFCERCLQNYIPAHSLTLSCPVCRQTSILPEKGVVALQNNFFITNLMDVLQRAPGSCSQEAIALNNITTVATGRLLSCPNHGGSVMEFYCPPCETAMCQECTSGEHGEHPTVPLKDVVEQHKASLKEQLNAVKKRLPEIDSALQMLSEILQQLTNRKSSVEDYIHSTFDELQKTLNVRKSVLLMELEVSYGLKQKVLQAQLDALLQGQEGINSSCNFTEQALSHGTDAEVLLVKKQMGERLIELANQELPLQPGENDQLDFRVETDGLKKSIHNLGSVTTTNAVAFETVATGEGLRHCVVGVPTSVTITTKDKDGGLCKMGNAIITAEISSSDGSKGDGEIVDNENGTFEFLFTVSEEGTFNLSLRLYNQHIKGSPFKIKATKPTDSSPFSDSTKKRLQSPGSGHIKQKAIKRPASMYSTGRRKENPIEDDLIFRVGSKGRNKGEFTNLQGVAASSLGKVLIADSNNQCVQIFSNNGQFKSRFGVRGRSPGQMQRPTGVAVHSNGDMIIADYDNKWVSIFSSEGKFKNKIGSGKLMGPKGVAVDKNGHIIVVDNRACRIFIFQANGKLVTKFGSRGNSDTQFAGPHFAAINNNNEIIITDFHNHSVKVFNTEGEFLLKFGSNGEGNGQFNAPTGVAVDAYGNIIVADWGNSRIQVFDGSGSFLSYIDTSVDPLYGPQGLALTSDGHVVVADSGNHCFKVYRYLQ</sequence>
<keyword evidence="8" id="KW-0677">Repeat</keyword>
<proteinExistence type="inferred from homology"/>
<comment type="pathway">
    <text evidence="2">Protein modification; protein ubiquitination.</text>
</comment>
<evidence type="ECO:0000256" key="2">
    <source>
        <dbReference type="ARBA" id="ARBA00004906"/>
    </source>
</evidence>
<dbReference type="InterPro" id="IPR001298">
    <property type="entry name" value="Filamin/ABP280_rpt"/>
</dbReference>
<comment type="subunit">
    <text evidence="16">Forms homooligomers. Interacts with TRIM3; this interaction reduces TRIM2 activity. Interacts with myosin V; myosin V may not be a substrate for ubiquitination. Interacts with NEFL. Interacts with phosphorylated BCL2L11. Interacts with SIRPA.</text>
</comment>
<evidence type="ECO:0000256" key="5">
    <source>
        <dbReference type="ARBA" id="ARBA00022553"/>
    </source>
</evidence>
<dbReference type="SMART" id="SM00336">
    <property type="entry name" value="BBOX"/>
    <property type="match status" value="1"/>
</dbReference>
<protein>
    <recommendedName>
        <fullName evidence="13">Tripartite motif-containing protein 2</fullName>
        <ecNumber evidence="4">2.3.2.27</ecNumber>
    </recommendedName>
    <alternativeName>
        <fullName evidence="14">E3 ubiquitin-protein ligase TRIM2</fullName>
    </alternativeName>
    <alternativeName>
        <fullName evidence="15">RING-type E3 ubiquitin transferase TRIM2</fullName>
    </alternativeName>
</protein>
<comment type="similarity">
    <text evidence="3">Belongs to the TRIM/RBCC family.</text>
</comment>
<reference evidence="23" key="2">
    <citation type="submission" date="2025-08" db="UniProtKB">
        <authorList>
            <consortium name="Ensembl"/>
        </authorList>
    </citation>
    <scope>IDENTIFICATION</scope>
</reference>
<dbReference type="SUPFAM" id="SSF81296">
    <property type="entry name" value="E set domains"/>
    <property type="match status" value="1"/>
</dbReference>
<dbReference type="Proteomes" id="UP000694548">
    <property type="component" value="Chromosome sgr02"/>
</dbReference>
<keyword evidence="9 17" id="KW-0863">Zinc-finger</keyword>
<feature type="repeat" description="NHL" evidence="19">
    <location>
        <begin position="570"/>
        <end position="611"/>
    </location>
</feature>
<dbReference type="CDD" id="cd14960">
    <property type="entry name" value="NHL_TRIM2_like"/>
    <property type="match status" value="1"/>
</dbReference>
<evidence type="ECO:0000256" key="3">
    <source>
        <dbReference type="ARBA" id="ARBA00008518"/>
    </source>
</evidence>
<evidence type="ECO:0000256" key="18">
    <source>
        <dbReference type="PROSITE-ProRule" id="PRU00087"/>
    </source>
</evidence>
<keyword evidence="12" id="KW-0832">Ubl conjugation</keyword>
<feature type="domain" description="RING-type" evidence="21">
    <location>
        <begin position="29"/>
        <end position="70"/>
    </location>
</feature>
<dbReference type="SMART" id="SM00557">
    <property type="entry name" value="IG_FLMN"/>
    <property type="match status" value="1"/>
</dbReference>
<dbReference type="InterPro" id="IPR027370">
    <property type="entry name" value="Znf-RING_euk"/>
</dbReference>
<evidence type="ECO:0000256" key="19">
    <source>
        <dbReference type="PROSITE-ProRule" id="PRU00504"/>
    </source>
</evidence>
<dbReference type="Pfam" id="PF13445">
    <property type="entry name" value="zf-RING_UBOX"/>
    <property type="match status" value="1"/>
</dbReference>
<dbReference type="Pfam" id="PF01436">
    <property type="entry name" value="NHL"/>
    <property type="match status" value="6"/>
</dbReference>
<evidence type="ECO:0000256" key="11">
    <source>
        <dbReference type="ARBA" id="ARBA00022833"/>
    </source>
</evidence>
<dbReference type="EC" id="2.3.2.27" evidence="4"/>
<dbReference type="InterPro" id="IPR014756">
    <property type="entry name" value="Ig_E-set"/>
</dbReference>
<dbReference type="GO" id="GO:0043161">
    <property type="term" value="P:proteasome-mediated ubiquitin-dependent protein catabolic process"/>
    <property type="evidence" value="ECO:0007669"/>
    <property type="project" value="TreeGrafter"/>
</dbReference>
<dbReference type="CDD" id="cd20482">
    <property type="entry name" value="CC_brat-like"/>
    <property type="match status" value="1"/>
</dbReference>
<evidence type="ECO:0000256" key="14">
    <source>
        <dbReference type="ARBA" id="ARBA00041590"/>
    </source>
</evidence>
<dbReference type="Pfam" id="PF00643">
    <property type="entry name" value="zf-B_box"/>
    <property type="match status" value="1"/>
</dbReference>
<evidence type="ECO:0000256" key="13">
    <source>
        <dbReference type="ARBA" id="ARBA00039484"/>
    </source>
</evidence>
<dbReference type="PROSITE" id="PS50089">
    <property type="entry name" value="ZF_RING_2"/>
    <property type="match status" value="1"/>
</dbReference>
<evidence type="ECO:0000256" key="10">
    <source>
        <dbReference type="ARBA" id="ARBA00022786"/>
    </source>
</evidence>
<feature type="region of interest" description="Disordered" evidence="20">
    <location>
        <begin position="424"/>
        <end position="455"/>
    </location>
</feature>
<keyword evidence="11" id="KW-0862">Zinc</keyword>
<feature type="domain" description="B box-type" evidence="22">
    <location>
        <begin position="119"/>
        <end position="160"/>
    </location>
</feature>
<dbReference type="PROSITE" id="PS51125">
    <property type="entry name" value="NHL"/>
    <property type="match status" value="6"/>
</dbReference>
<dbReference type="InterPro" id="IPR050952">
    <property type="entry name" value="TRIM-NHL_E3_ligases"/>
</dbReference>
<feature type="repeat" description="NHL" evidence="19">
    <location>
        <begin position="479"/>
        <end position="522"/>
    </location>
</feature>
<dbReference type="FunFam" id="2.120.10.30:FF:000004">
    <property type="entry name" value="Tripartite motif containing 2"/>
    <property type="match status" value="1"/>
</dbReference>
<keyword evidence="7" id="KW-0479">Metal-binding</keyword>
<dbReference type="Gene3D" id="3.30.160.60">
    <property type="entry name" value="Classic Zinc Finger"/>
    <property type="match status" value="1"/>
</dbReference>
<dbReference type="CDD" id="cd16767">
    <property type="entry name" value="RING-HC_TRIM2"/>
    <property type="match status" value="1"/>
</dbReference>
<dbReference type="InterPro" id="IPR001258">
    <property type="entry name" value="NHL_repeat"/>
</dbReference>
<evidence type="ECO:0000256" key="1">
    <source>
        <dbReference type="ARBA" id="ARBA00000900"/>
    </source>
</evidence>
<feature type="repeat" description="NHL" evidence="19">
    <location>
        <begin position="526"/>
        <end position="569"/>
    </location>
</feature>
<dbReference type="Gene3D" id="3.30.40.10">
    <property type="entry name" value="Zinc/RING finger domain, C3HC4 (zinc finger)"/>
    <property type="match status" value="1"/>
</dbReference>
<evidence type="ECO:0000313" key="23">
    <source>
        <dbReference type="Ensembl" id="ENSNFUP00015045997.1"/>
    </source>
</evidence>
<dbReference type="GO" id="GO:0061630">
    <property type="term" value="F:ubiquitin protein ligase activity"/>
    <property type="evidence" value="ECO:0007669"/>
    <property type="project" value="UniProtKB-EC"/>
</dbReference>
<dbReference type="GO" id="GO:0060215">
    <property type="term" value="P:primitive hemopoiesis"/>
    <property type="evidence" value="ECO:0007669"/>
    <property type="project" value="Ensembl"/>
</dbReference>
<evidence type="ECO:0000256" key="6">
    <source>
        <dbReference type="ARBA" id="ARBA00022679"/>
    </source>
</evidence>
<dbReference type="GO" id="GO:0007399">
    <property type="term" value="P:nervous system development"/>
    <property type="evidence" value="ECO:0007669"/>
    <property type="project" value="UniProtKB-ARBA"/>
</dbReference>
<dbReference type="Gene3D" id="2.60.40.10">
    <property type="entry name" value="Immunoglobulins"/>
    <property type="match status" value="1"/>
</dbReference>
<keyword evidence="5" id="KW-0597">Phosphoprotein</keyword>
<dbReference type="InterPro" id="IPR057750">
    <property type="entry name" value="TRIM2/3_C"/>
</dbReference>
<evidence type="ECO:0000259" key="21">
    <source>
        <dbReference type="PROSITE" id="PS50089"/>
    </source>
</evidence>
<evidence type="ECO:0000256" key="15">
    <source>
        <dbReference type="ARBA" id="ARBA00043214"/>
    </source>
</evidence>
<reference evidence="23" key="3">
    <citation type="submission" date="2025-09" db="UniProtKB">
        <authorList>
            <consortium name="Ensembl"/>
        </authorList>
    </citation>
    <scope>IDENTIFICATION</scope>
</reference>
<dbReference type="AlphaFoldDB" id="A0A8C6PM95"/>
<dbReference type="InterPro" id="IPR013083">
    <property type="entry name" value="Znf_RING/FYVE/PHD"/>
</dbReference>
<dbReference type="PROSITE" id="PS00518">
    <property type="entry name" value="ZF_RING_1"/>
    <property type="match status" value="1"/>
</dbReference>
<evidence type="ECO:0000256" key="17">
    <source>
        <dbReference type="PROSITE-ProRule" id="PRU00024"/>
    </source>
</evidence>
<gene>
    <name evidence="23" type="primary">TRIM2</name>
    <name evidence="23" type="synonym">trim2a</name>
</gene>
<dbReference type="InterPro" id="IPR017907">
    <property type="entry name" value="Znf_RING_CS"/>
</dbReference>
<dbReference type="PROSITE" id="PS50194">
    <property type="entry name" value="FILAMIN_REPEAT"/>
    <property type="match status" value="1"/>
</dbReference>
<dbReference type="PANTHER" id="PTHR24104">
    <property type="entry name" value="E3 UBIQUITIN-PROTEIN LIGASE NHLRC1-RELATED"/>
    <property type="match status" value="1"/>
</dbReference>
<dbReference type="GeneTree" id="ENSGT00940000155905"/>
<feature type="repeat" description="NHL" evidence="19">
    <location>
        <begin position="615"/>
        <end position="658"/>
    </location>
</feature>
<dbReference type="Gene3D" id="2.120.10.30">
    <property type="entry name" value="TolB, C-terminal domain"/>
    <property type="match status" value="2"/>
</dbReference>
<accession>A0A8C6PM95</accession>
<evidence type="ECO:0000259" key="22">
    <source>
        <dbReference type="PROSITE" id="PS50119"/>
    </source>
</evidence>
<dbReference type="SUPFAM" id="SSF57850">
    <property type="entry name" value="RING/U-box"/>
    <property type="match status" value="1"/>
</dbReference>
<feature type="repeat" description="NHL" evidence="19">
    <location>
        <begin position="662"/>
        <end position="705"/>
    </location>
</feature>
<dbReference type="InterPro" id="IPR017868">
    <property type="entry name" value="Filamin/ABP280_repeat-like"/>
</dbReference>
<evidence type="ECO:0000256" key="4">
    <source>
        <dbReference type="ARBA" id="ARBA00012483"/>
    </source>
</evidence>
<dbReference type="GO" id="GO:0000209">
    <property type="term" value="P:protein polyubiquitination"/>
    <property type="evidence" value="ECO:0007669"/>
    <property type="project" value="TreeGrafter"/>
</dbReference>
<name>A0A8C6PM95_NOTFU</name>
<evidence type="ECO:0000256" key="8">
    <source>
        <dbReference type="ARBA" id="ARBA00022737"/>
    </source>
</evidence>
<evidence type="ECO:0000256" key="7">
    <source>
        <dbReference type="ARBA" id="ARBA00022723"/>
    </source>
</evidence>
<dbReference type="SMART" id="SM00502">
    <property type="entry name" value="BBC"/>
    <property type="match status" value="1"/>
</dbReference>
<organism evidence="23 24">
    <name type="scientific">Nothobranchius furzeri</name>
    <name type="common">Turquoise killifish</name>
    <dbReference type="NCBI Taxonomy" id="105023"/>
    <lineage>
        <taxon>Eukaryota</taxon>
        <taxon>Metazoa</taxon>
        <taxon>Chordata</taxon>
        <taxon>Craniata</taxon>
        <taxon>Vertebrata</taxon>
        <taxon>Euteleostomi</taxon>
        <taxon>Actinopterygii</taxon>
        <taxon>Neopterygii</taxon>
        <taxon>Teleostei</taxon>
        <taxon>Neoteleostei</taxon>
        <taxon>Acanthomorphata</taxon>
        <taxon>Ovalentaria</taxon>
        <taxon>Atherinomorphae</taxon>
        <taxon>Cyprinodontiformes</taxon>
        <taxon>Nothobranchiidae</taxon>
        <taxon>Nothobranchius</taxon>
    </lineage>
</organism>
<dbReference type="SUPFAM" id="SSF57845">
    <property type="entry name" value="B-box zinc-binding domain"/>
    <property type="match status" value="1"/>
</dbReference>
<comment type="catalytic activity">
    <reaction evidence="1">
        <text>S-ubiquitinyl-[E2 ubiquitin-conjugating enzyme]-L-cysteine + [acceptor protein]-L-lysine = [E2 ubiquitin-conjugating enzyme]-L-cysteine + N(6)-ubiquitinyl-[acceptor protein]-L-lysine.</text>
        <dbReference type="EC" id="2.3.2.27"/>
    </reaction>
</comment>
<dbReference type="SUPFAM" id="SSF101898">
    <property type="entry name" value="NHL repeat"/>
    <property type="match status" value="1"/>
</dbReference>
<dbReference type="InterPro" id="IPR003649">
    <property type="entry name" value="Bbox_C"/>
</dbReference>
<evidence type="ECO:0000256" key="9">
    <source>
        <dbReference type="ARBA" id="ARBA00022771"/>
    </source>
</evidence>
<feature type="repeat" description="NHL" evidence="19">
    <location>
        <begin position="706"/>
        <end position="749"/>
    </location>
</feature>
<evidence type="ECO:0000256" key="20">
    <source>
        <dbReference type="SAM" id="MobiDB-lite"/>
    </source>
</evidence>
<evidence type="ECO:0000256" key="16">
    <source>
        <dbReference type="ARBA" id="ARBA00046514"/>
    </source>
</evidence>
<keyword evidence="6" id="KW-0808">Transferase</keyword>
<dbReference type="FunFam" id="3.30.40.10:FF:000032">
    <property type="entry name" value="Tripartite motif containing 2"/>
    <property type="match status" value="1"/>
</dbReference>
<dbReference type="GO" id="GO:0008270">
    <property type="term" value="F:zinc ion binding"/>
    <property type="evidence" value="ECO:0007669"/>
    <property type="project" value="UniProtKB-KW"/>
</dbReference>
<keyword evidence="10" id="KW-0833">Ubl conjugation pathway</keyword>
<evidence type="ECO:0000256" key="12">
    <source>
        <dbReference type="ARBA" id="ARBA00022843"/>
    </source>
</evidence>
<evidence type="ECO:0000313" key="24">
    <source>
        <dbReference type="Proteomes" id="UP000694548"/>
    </source>
</evidence>
<dbReference type="SMART" id="SM00184">
    <property type="entry name" value="RING"/>
    <property type="match status" value="1"/>
</dbReference>
<dbReference type="InterPro" id="IPR000315">
    <property type="entry name" value="Znf_B-box"/>
</dbReference>
<dbReference type="InterPro" id="IPR011042">
    <property type="entry name" value="6-blade_b-propeller_TolB-like"/>
</dbReference>
<keyword evidence="24" id="KW-1185">Reference proteome</keyword>
<dbReference type="PANTHER" id="PTHR24104:SF58">
    <property type="entry name" value="TRIPARTITE MOTIF-CONTAINING PROTEIN 2"/>
    <property type="match status" value="1"/>
</dbReference>
<dbReference type="PROSITE" id="PS50119">
    <property type="entry name" value="ZF_BBOX"/>
    <property type="match status" value="1"/>
</dbReference>
<dbReference type="Pfam" id="PF00630">
    <property type="entry name" value="Filamin"/>
    <property type="match status" value="1"/>
</dbReference>
<dbReference type="GO" id="GO:0030099">
    <property type="term" value="P:myeloid cell differentiation"/>
    <property type="evidence" value="ECO:0007669"/>
    <property type="project" value="Ensembl"/>
</dbReference>
<dbReference type="FunFam" id="3.30.160.60:FF:000154">
    <property type="entry name" value="Tripartite motif-containing protein 2"/>
    <property type="match status" value="1"/>
</dbReference>
<reference evidence="23" key="1">
    <citation type="submission" date="2014-08" db="EMBL/GenBank/DDBJ databases">
        <authorList>
            <person name="Senf B."/>
            <person name="Petzold A."/>
            <person name="Downie B.R."/>
            <person name="Koch P."/>
            <person name="Platzer M."/>
        </authorList>
    </citation>
    <scope>NUCLEOTIDE SEQUENCE [LARGE SCALE GENOMIC DNA]</scope>
    <source>
        <strain evidence="23">GRZ</strain>
    </source>
</reference>
<dbReference type="InterPro" id="IPR001841">
    <property type="entry name" value="Znf_RING"/>
</dbReference>